<protein>
    <recommendedName>
        <fullName evidence="4">DUF4235 domain-containing protein</fullName>
    </recommendedName>
</protein>
<organism evidence="2 3">
    <name type="scientific">Mycolicibacterium mucogenicum</name>
    <name type="common">Mycobacterium mucogenicum</name>
    <dbReference type="NCBI Taxonomy" id="56689"/>
    <lineage>
        <taxon>Bacteria</taxon>
        <taxon>Bacillati</taxon>
        <taxon>Actinomycetota</taxon>
        <taxon>Actinomycetes</taxon>
        <taxon>Mycobacteriales</taxon>
        <taxon>Mycobacteriaceae</taxon>
        <taxon>Mycolicibacterium</taxon>
    </lineage>
</organism>
<reference evidence="2 3" key="1">
    <citation type="submission" date="2016-06" db="EMBL/GenBank/DDBJ databases">
        <authorList>
            <person name="Kjaerup R.B."/>
            <person name="Dalgaard T.S."/>
            <person name="Juul-Madsen H.R."/>
        </authorList>
    </citation>
    <scope>NUCLEOTIDE SEQUENCE [LARGE SCALE GENOMIC DNA]</scope>
    <source>
        <strain evidence="2 3">1199456.5</strain>
    </source>
</reference>
<keyword evidence="1" id="KW-0812">Transmembrane</keyword>
<proteinExistence type="predicted"/>
<dbReference type="Pfam" id="PF14019">
    <property type="entry name" value="DUF4235"/>
    <property type="match status" value="1"/>
</dbReference>
<evidence type="ECO:0000313" key="3">
    <source>
        <dbReference type="Proteomes" id="UP000093962"/>
    </source>
</evidence>
<dbReference type="AlphaFoldDB" id="A0A1A0ME27"/>
<evidence type="ECO:0000313" key="2">
    <source>
        <dbReference type="EMBL" id="OBA83256.1"/>
    </source>
</evidence>
<dbReference type="InterPro" id="IPR025329">
    <property type="entry name" value="DUF4235"/>
</dbReference>
<sequence length="90" mass="9329">MSTISKSLYLPLSAAFSVAGGLLAGKIFSVVWERIDDSGDGPPDPRDLNRSAGQALFAAGVQGLIFGLVKAGVDRAGARSYRAVAHENPV</sequence>
<gene>
    <name evidence="2" type="ORF">A5642_26690</name>
</gene>
<feature type="transmembrane region" description="Helical" evidence="1">
    <location>
        <begin position="12"/>
        <end position="32"/>
    </location>
</feature>
<feature type="transmembrane region" description="Helical" evidence="1">
    <location>
        <begin position="52"/>
        <end position="73"/>
    </location>
</feature>
<evidence type="ECO:0000256" key="1">
    <source>
        <dbReference type="SAM" id="Phobius"/>
    </source>
</evidence>
<dbReference type="EMBL" id="LZSF01000212">
    <property type="protein sequence ID" value="OBA83256.1"/>
    <property type="molecule type" value="Genomic_DNA"/>
</dbReference>
<accession>A0A1A0ME27</accession>
<dbReference type="Proteomes" id="UP000093962">
    <property type="component" value="Unassembled WGS sequence"/>
</dbReference>
<dbReference type="OrthoDB" id="5244650at2"/>
<evidence type="ECO:0008006" key="4">
    <source>
        <dbReference type="Google" id="ProtNLM"/>
    </source>
</evidence>
<dbReference type="RefSeq" id="WP_061004324.1">
    <property type="nucleotide sequence ID" value="NZ_LSKA01000321.1"/>
</dbReference>
<comment type="caution">
    <text evidence="2">The sequence shown here is derived from an EMBL/GenBank/DDBJ whole genome shotgun (WGS) entry which is preliminary data.</text>
</comment>
<keyword evidence="1" id="KW-1133">Transmembrane helix</keyword>
<name>A0A1A0ME27_MYCMU</name>
<keyword evidence="1" id="KW-0472">Membrane</keyword>